<sequence length="67" mass="7538">MVLENVGKTMNELDFYGSPGELWEVEAAFKELGIMHNDVRAGNVLVRPNNGPLCFVDWGRSYLKLPV</sequence>
<protein>
    <recommendedName>
        <fullName evidence="1">Aminoglycoside phosphotransferase domain-containing protein</fullName>
    </recommendedName>
</protein>
<dbReference type="InterPro" id="IPR011009">
    <property type="entry name" value="Kinase-like_dom_sf"/>
</dbReference>
<evidence type="ECO:0000313" key="2">
    <source>
        <dbReference type="EMBL" id="KDE02106.1"/>
    </source>
</evidence>
<evidence type="ECO:0000313" key="4">
    <source>
        <dbReference type="Proteomes" id="UP000017200"/>
    </source>
</evidence>
<dbReference type="EnsemblFungi" id="MVLG_07318T0">
    <property type="protein sequence ID" value="MVLG_07318T0"/>
    <property type="gene ID" value="MVLG_07318"/>
</dbReference>
<dbReference type="InterPro" id="IPR002575">
    <property type="entry name" value="Aminoglycoside_PTrfase"/>
</dbReference>
<proteinExistence type="predicted"/>
<evidence type="ECO:0000313" key="3">
    <source>
        <dbReference type="EnsemblFungi" id="MVLG_07318T0"/>
    </source>
</evidence>
<dbReference type="PROSITE" id="PS00109">
    <property type="entry name" value="PROTEIN_KINASE_TYR"/>
    <property type="match status" value="1"/>
</dbReference>
<reference evidence="4" key="1">
    <citation type="submission" date="2010-11" db="EMBL/GenBank/DDBJ databases">
        <title>The genome sequence of Microbotryum violaceum strain p1A1 Lamole.</title>
        <authorList>
            <person name="Cuomo C."/>
            <person name="Perlin M."/>
            <person name="Young S.K."/>
            <person name="Zeng Q."/>
            <person name="Gargeya S."/>
            <person name="Alvarado L."/>
            <person name="Berlin A."/>
            <person name="Chapman S.B."/>
            <person name="Chen Z."/>
            <person name="Freedman E."/>
            <person name="Gellesch M."/>
            <person name="Goldberg J."/>
            <person name="Griggs A."/>
            <person name="Gujja S."/>
            <person name="Heilman E."/>
            <person name="Heiman D."/>
            <person name="Howarth C."/>
            <person name="Mehta T."/>
            <person name="Neiman D."/>
            <person name="Pearson M."/>
            <person name="Roberts A."/>
            <person name="Saif S."/>
            <person name="Shea T."/>
            <person name="Shenoy N."/>
            <person name="Sisk P."/>
            <person name="Stolte C."/>
            <person name="Sykes S."/>
            <person name="White J."/>
            <person name="Yandava C."/>
            <person name="Haas B."/>
            <person name="Nusbaum C."/>
            <person name="Birren B."/>
        </authorList>
    </citation>
    <scope>NUCLEOTIDE SEQUENCE [LARGE SCALE GENOMIC DNA]</scope>
    <source>
        <strain evidence="4">p1A1 Lamole</strain>
    </source>
</reference>
<dbReference type="Pfam" id="PF01636">
    <property type="entry name" value="APH"/>
    <property type="match status" value="1"/>
</dbReference>
<keyword evidence="4" id="KW-1185">Reference proteome</keyword>
<dbReference type="HOGENOM" id="CLU_2814351_0_0_1"/>
<dbReference type="EMBL" id="GL542475">
    <property type="protein sequence ID" value="KDE02106.1"/>
    <property type="molecule type" value="Genomic_DNA"/>
</dbReference>
<reference evidence="2" key="2">
    <citation type="submission" date="2010-11" db="EMBL/GenBank/DDBJ databases">
        <authorList>
            <consortium name="The Broad Institute Genome Sequencing Platform"/>
            <person name="Earl A."/>
            <person name="Ward D."/>
            <person name="Feldgarden M."/>
            <person name="Gevers D."/>
            <person name="Butler R."/>
            <person name="Young S.K."/>
            <person name="Zeng Q."/>
            <person name="Gargeya S."/>
            <person name="Fitzgerald M."/>
            <person name="Haas B."/>
            <person name="Abouelleil A."/>
            <person name="Alvarado L."/>
            <person name="Arachchi H.M."/>
            <person name="Berlin A."/>
            <person name="Brown A."/>
            <person name="Chapman S.B."/>
            <person name="Chen Z."/>
            <person name="Dunbar C."/>
            <person name="Freedman E."/>
            <person name="Gearin G."/>
            <person name="Gellesch M."/>
            <person name="Goldberg J."/>
            <person name="Griggs A."/>
            <person name="Gujja S."/>
            <person name="Heilman E."/>
            <person name="Heiman D."/>
            <person name="Howarth C."/>
            <person name="Larson L."/>
            <person name="Lui A."/>
            <person name="MacDonald P.J.P."/>
            <person name="Mehta T."/>
            <person name="Montmayeur A."/>
            <person name="Murphy C."/>
            <person name="Neiman D."/>
            <person name="Pearson M."/>
            <person name="Priest M."/>
            <person name="Roberts A."/>
            <person name="Saif S."/>
            <person name="Shea T."/>
            <person name="Shenoy N."/>
            <person name="Sisk P."/>
            <person name="Stolte C."/>
            <person name="Sykes S."/>
            <person name="White J."/>
            <person name="Yandava C."/>
            <person name="Wortman J."/>
            <person name="Nusbaum C."/>
            <person name="Birren B."/>
        </authorList>
    </citation>
    <scope>NUCLEOTIDE SEQUENCE</scope>
    <source>
        <strain evidence="2">P1A1 Lamole</strain>
    </source>
</reference>
<gene>
    <name evidence="2" type="ORF">MVLG_07318</name>
</gene>
<reference evidence="3" key="4">
    <citation type="submission" date="2015-06" db="UniProtKB">
        <authorList>
            <consortium name="EnsemblFungi"/>
        </authorList>
    </citation>
    <scope>IDENTIFICATION</scope>
</reference>
<evidence type="ECO:0000259" key="1">
    <source>
        <dbReference type="Pfam" id="PF01636"/>
    </source>
</evidence>
<dbReference type="InParanoid" id="U5HJZ5"/>
<dbReference type="OrthoDB" id="2539497at2759"/>
<dbReference type="EMBL" id="AEIJ01001706">
    <property type="status" value="NOT_ANNOTATED_CDS"/>
    <property type="molecule type" value="Genomic_DNA"/>
</dbReference>
<dbReference type="InterPro" id="IPR008266">
    <property type="entry name" value="Tyr_kinase_AS"/>
</dbReference>
<organism evidence="2">
    <name type="scientific">Microbotryum lychnidis-dioicae (strain p1A1 Lamole / MvSl-1064)</name>
    <name type="common">Anther smut fungus</name>
    <dbReference type="NCBI Taxonomy" id="683840"/>
    <lineage>
        <taxon>Eukaryota</taxon>
        <taxon>Fungi</taxon>
        <taxon>Dikarya</taxon>
        <taxon>Basidiomycota</taxon>
        <taxon>Pucciniomycotina</taxon>
        <taxon>Microbotryomycetes</taxon>
        <taxon>Microbotryales</taxon>
        <taxon>Microbotryaceae</taxon>
        <taxon>Microbotryum</taxon>
    </lineage>
</organism>
<dbReference type="Proteomes" id="UP000017200">
    <property type="component" value="Unassembled WGS sequence"/>
</dbReference>
<name>U5HJZ5_USTV1</name>
<dbReference type="GO" id="GO:0004672">
    <property type="term" value="F:protein kinase activity"/>
    <property type="evidence" value="ECO:0007669"/>
    <property type="project" value="InterPro"/>
</dbReference>
<feature type="domain" description="Aminoglycoside phosphotransferase" evidence="1">
    <location>
        <begin position="31"/>
        <end position="66"/>
    </location>
</feature>
<accession>U5HJZ5</accession>
<dbReference type="STRING" id="683840.U5HJZ5"/>
<reference evidence="2 4" key="3">
    <citation type="journal article" date="2015" name="BMC Genomics">
        <title>Sex and parasites: genomic and transcriptomic analysis of Microbotryum lychnidis-dioicae, the biotrophic and plant-castrating anther smut fungus.</title>
        <authorList>
            <person name="Perlin M.H."/>
            <person name="Amselem J."/>
            <person name="Fontanillas E."/>
            <person name="Toh S.S."/>
            <person name="Chen Z."/>
            <person name="Goldberg J."/>
            <person name="Duplessis S."/>
            <person name="Henrissat B."/>
            <person name="Young S."/>
            <person name="Zeng Q."/>
            <person name="Aguileta G."/>
            <person name="Petit E."/>
            <person name="Badouin H."/>
            <person name="Andrews J."/>
            <person name="Razeeq D."/>
            <person name="Gabaldon T."/>
            <person name="Quesneville H."/>
            <person name="Giraud T."/>
            <person name="Hood M.E."/>
            <person name="Schultz D.J."/>
            <person name="Cuomo C.A."/>
        </authorList>
    </citation>
    <scope>NUCLEOTIDE SEQUENCE [LARGE SCALE GENOMIC DNA]</scope>
    <source>
        <strain evidence="2">P1A1 Lamole</strain>
        <strain evidence="4">p1A1 Lamole</strain>
    </source>
</reference>
<dbReference type="AlphaFoldDB" id="U5HJZ5"/>
<dbReference type="SUPFAM" id="SSF56112">
    <property type="entry name" value="Protein kinase-like (PK-like)"/>
    <property type="match status" value="1"/>
</dbReference>